<dbReference type="InterPro" id="IPR012296">
    <property type="entry name" value="Nuclease_put_TT1808"/>
</dbReference>
<accession>A0A1Z4LQ05</accession>
<dbReference type="InterPro" id="IPR008538">
    <property type="entry name" value="Uma2"/>
</dbReference>
<dbReference type="AlphaFoldDB" id="A0A1Z4LQ05"/>
<reference evidence="2 3" key="1">
    <citation type="submission" date="2017-06" db="EMBL/GenBank/DDBJ databases">
        <title>Genome sequencing of cyanobaciteial culture collection at National Institute for Environmental Studies (NIES).</title>
        <authorList>
            <person name="Hirose Y."/>
            <person name="Shimura Y."/>
            <person name="Fujisawa T."/>
            <person name="Nakamura Y."/>
            <person name="Kawachi M."/>
        </authorList>
    </citation>
    <scope>NUCLEOTIDE SEQUENCE [LARGE SCALE GENOMIC DNA]</scope>
    <source>
        <strain evidence="2 3">NIES-267</strain>
    </source>
</reference>
<gene>
    <name evidence="2" type="ORF">NIES267_27960</name>
</gene>
<organism evidence="2 3">
    <name type="scientific">Calothrix parasitica NIES-267</name>
    <dbReference type="NCBI Taxonomy" id="1973488"/>
    <lineage>
        <taxon>Bacteria</taxon>
        <taxon>Bacillati</taxon>
        <taxon>Cyanobacteriota</taxon>
        <taxon>Cyanophyceae</taxon>
        <taxon>Nostocales</taxon>
        <taxon>Calotrichaceae</taxon>
        <taxon>Calothrix</taxon>
    </lineage>
</organism>
<keyword evidence="3" id="KW-1185">Reference proteome</keyword>
<sequence length="217" mass="25232">MKDSTAVPSHFSLDEWIKNPLKDVEITEDILEIDWMENSEDKSKSLNKIDEIYEEVDESYEIEWVNEEFTEQRTLTLKQRRILGNLYYHWRSYKDSSGQGGEIYNHVPCRTKIKGRSPDVAYITPQLVEHFGDLEIFPQSFPLIAEVASPADLAEELIAKSHEYLRSGSEEVWLIFPENRWIIIITENQKLIFGSGDIVYTQRLLNGFSVEVDELLG</sequence>
<dbReference type="InterPro" id="IPR011335">
    <property type="entry name" value="Restrct_endonuc-II-like"/>
</dbReference>
<evidence type="ECO:0000313" key="3">
    <source>
        <dbReference type="Proteomes" id="UP000218418"/>
    </source>
</evidence>
<evidence type="ECO:0000313" key="2">
    <source>
        <dbReference type="EMBL" id="BAY83309.1"/>
    </source>
</evidence>
<dbReference type="Gene3D" id="3.90.1570.10">
    <property type="entry name" value="tt1808, chain A"/>
    <property type="match status" value="1"/>
</dbReference>
<feature type="domain" description="Putative restriction endonuclease" evidence="1">
    <location>
        <begin position="57"/>
        <end position="211"/>
    </location>
</feature>
<dbReference type="SUPFAM" id="SSF52980">
    <property type="entry name" value="Restriction endonuclease-like"/>
    <property type="match status" value="1"/>
</dbReference>
<dbReference type="PANTHER" id="PTHR34107">
    <property type="entry name" value="SLL0198 PROTEIN-RELATED"/>
    <property type="match status" value="1"/>
</dbReference>
<dbReference type="Pfam" id="PF05685">
    <property type="entry name" value="Uma2"/>
    <property type="match status" value="1"/>
</dbReference>
<protein>
    <recommendedName>
        <fullName evidence="1">Putative restriction endonuclease domain-containing protein</fullName>
    </recommendedName>
</protein>
<evidence type="ECO:0000259" key="1">
    <source>
        <dbReference type="Pfam" id="PF05685"/>
    </source>
</evidence>
<dbReference type="PANTHER" id="PTHR34107:SF4">
    <property type="entry name" value="SLL1222 PROTEIN"/>
    <property type="match status" value="1"/>
</dbReference>
<dbReference type="Proteomes" id="UP000218418">
    <property type="component" value="Chromosome"/>
</dbReference>
<name>A0A1Z4LQ05_9CYAN</name>
<dbReference type="EMBL" id="AP018227">
    <property type="protein sequence ID" value="BAY83309.1"/>
    <property type="molecule type" value="Genomic_DNA"/>
</dbReference>
<dbReference type="CDD" id="cd06260">
    <property type="entry name" value="DUF820-like"/>
    <property type="match status" value="1"/>
</dbReference>
<proteinExistence type="predicted"/>